<feature type="compositionally biased region" description="Low complexity" evidence="1">
    <location>
        <begin position="81"/>
        <end position="91"/>
    </location>
</feature>
<name>A0A553PSD9_TIGCA</name>
<feature type="compositionally biased region" description="Low complexity" evidence="1">
    <location>
        <begin position="155"/>
        <end position="208"/>
    </location>
</feature>
<feature type="region of interest" description="Disordered" evidence="1">
    <location>
        <begin position="505"/>
        <end position="560"/>
    </location>
</feature>
<feature type="compositionally biased region" description="Basic and acidic residues" evidence="1">
    <location>
        <begin position="352"/>
        <end position="367"/>
    </location>
</feature>
<evidence type="ECO:0000313" key="4">
    <source>
        <dbReference type="Proteomes" id="UP000318571"/>
    </source>
</evidence>
<evidence type="ECO:0008006" key="5">
    <source>
        <dbReference type="Google" id="ProtNLM"/>
    </source>
</evidence>
<feature type="region of interest" description="Disordered" evidence="1">
    <location>
        <begin position="585"/>
        <end position="625"/>
    </location>
</feature>
<gene>
    <name evidence="3" type="ORF">TCAL_10372</name>
</gene>
<organism evidence="3 4">
    <name type="scientific">Tigriopus californicus</name>
    <name type="common">Marine copepod</name>
    <dbReference type="NCBI Taxonomy" id="6832"/>
    <lineage>
        <taxon>Eukaryota</taxon>
        <taxon>Metazoa</taxon>
        <taxon>Ecdysozoa</taxon>
        <taxon>Arthropoda</taxon>
        <taxon>Crustacea</taxon>
        <taxon>Multicrustacea</taxon>
        <taxon>Hexanauplia</taxon>
        <taxon>Copepoda</taxon>
        <taxon>Harpacticoida</taxon>
        <taxon>Harpacticidae</taxon>
        <taxon>Tigriopus</taxon>
    </lineage>
</organism>
<protein>
    <recommendedName>
        <fullName evidence="5">SH3 domain-containing protein</fullName>
    </recommendedName>
</protein>
<dbReference type="EMBL" id="VCGU01000001">
    <property type="protein sequence ID" value="TRY80593.1"/>
    <property type="molecule type" value="Genomic_DNA"/>
</dbReference>
<feature type="region of interest" description="Disordered" evidence="1">
    <location>
        <begin position="40"/>
        <end position="91"/>
    </location>
</feature>
<feature type="compositionally biased region" description="Low complexity" evidence="1">
    <location>
        <begin position="585"/>
        <end position="622"/>
    </location>
</feature>
<dbReference type="Proteomes" id="UP000318571">
    <property type="component" value="Chromosome 12"/>
</dbReference>
<proteinExistence type="predicted"/>
<accession>A0A553PSD9</accession>
<reference evidence="3 4" key="1">
    <citation type="journal article" date="2018" name="Nat. Ecol. Evol.">
        <title>Genomic signatures of mitonuclear coevolution across populations of Tigriopus californicus.</title>
        <authorList>
            <person name="Barreto F.S."/>
            <person name="Watson E.T."/>
            <person name="Lima T.G."/>
            <person name="Willett C.S."/>
            <person name="Edmands S."/>
            <person name="Li W."/>
            <person name="Burton R.S."/>
        </authorList>
    </citation>
    <scope>NUCLEOTIDE SEQUENCE [LARGE SCALE GENOMIC DNA]</scope>
    <source>
        <strain evidence="3 4">San Diego</strain>
    </source>
</reference>
<evidence type="ECO:0000256" key="2">
    <source>
        <dbReference type="SAM" id="SignalP"/>
    </source>
</evidence>
<feature type="compositionally biased region" description="Low complexity" evidence="1">
    <location>
        <begin position="122"/>
        <end position="140"/>
    </location>
</feature>
<feature type="compositionally biased region" description="Polar residues" evidence="1">
    <location>
        <begin position="803"/>
        <end position="817"/>
    </location>
</feature>
<comment type="caution">
    <text evidence="3">The sequence shown here is derived from an EMBL/GenBank/DDBJ whole genome shotgun (WGS) entry which is preliminary data.</text>
</comment>
<evidence type="ECO:0000256" key="1">
    <source>
        <dbReference type="SAM" id="MobiDB-lite"/>
    </source>
</evidence>
<feature type="region of interest" description="Disordered" evidence="1">
    <location>
        <begin position="319"/>
        <end position="388"/>
    </location>
</feature>
<dbReference type="AlphaFoldDB" id="A0A553PSD9"/>
<feature type="region of interest" description="Disordered" evidence="1">
    <location>
        <begin position="728"/>
        <end position="750"/>
    </location>
</feature>
<feature type="signal peptide" evidence="2">
    <location>
        <begin position="1"/>
        <end position="22"/>
    </location>
</feature>
<feature type="region of interest" description="Disordered" evidence="1">
    <location>
        <begin position="122"/>
        <end position="217"/>
    </location>
</feature>
<feature type="chain" id="PRO_5021846731" description="SH3 domain-containing protein" evidence="2">
    <location>
        <begin position="23"/>
        <end position="839"/>
    </location>
</feature>
<keyword evidence="4" id="KW-1185">Reference proteome</keyword>
<feature type="compositionally biased region" description="Low complexity" evidence="1">
    <location>
        <begin position="540"/>
        <end position="555"/>
    </location>
</feature>
<feature type="compositionally biased region" description="Low complexity" evidence="1">
    <location>
        <begin position="40"/>
        <end position="51"/>
    </location>
</feature>
<feature type="compositionally biased region" description="Polar residues" evidence="1">
    <location>
        <begin position="59"/>
        <end position="74"/>
    </location>
</feature>
<keyword evidence="2" id="KW-0732">Signal</keyword>
<evidence type="ECO:0000313" key="3">
    <source>
        <dbReference type="EMBL" id="TRY80593.1"/>
    </source>
</evidence>
<feature type="region of interest" description="Disordered" evidence="1">
    <location>
        <begin position="801"/>
        <end position="824"/>
    </location>
</feature>
<sequence length="839" mass="89474">MTGIKLVVLILTCWDLWPSARSQYYPGGFSNSYSPSSSASFSSGESGSSSPWTTRARYPSQTKSSFPGNPTFGQRQGYGFGRPTTFSGSSSGFGDNSGYSGSLGSSLPSSYYSQPSYSSVSNPAYSSSPSDSYSNPSFSNDLDGFSSVPTNSKPQSFSQNSGSFSSNTGVFSSTSNSGGFSSNTGGFSSNTNQGFPSTSSSGGLSSSTPDENGFYIKYPDQETGQQYFEGDTLVIKDLSDTYSSYNNQEQQDLTALPTPKPPSNVVKIIGPNGQVSETIVTPSAEDNSIPNSYLPPPEVISIPSSPSSPLLQPLDLEVPTAQTDPNLGPIASPSDNETASEGLDSPSISIDQGKEPGIETTPAKDPEGDIDVNFGQDLGESNSLNFDGEVYAFDGPSEAPQEIDNAVDENDLSITEKEPTPDLEPSNLDELTFGKPSVNSLDLNDIPVEPVRQASDTTFVTVTDEPRWIHCKSNNGKFAGMCGFGEFNVCCMSDRDLSHLVGVHHPTPSETTTRRIPVPNVPEQELPISSTSEAAPQDVSGSTSTSSTTPTGSTTDAIPITFSTASPTITTEVTTTTTVASTTASTTTTSITTPVPTTPTTPTNPAVTSSTPRSTPTTQPSSIVPTDTSTAAVFQPPVQTPSDHTFYQIPSQEYTKPFTYDYTKFMSSSTSGDSYHANHHHKYKYPTYAPHTSKIPDFGSALYSSQSTITKVKDKARPQGFDEALFSQPQSTTTTASTTTKTTTTTTSKPTRTRFKVRPFAFDTNRFESFCSLLGEVMEKPQQLSDMVRLFSGVPLITCNPVRKSSAQPSDESNSVDSGGDQDEIHVCCRDTNYFDPWP</sequence>